<feature type="compositionally biased region" description="Polar residues" evidence="1">
    <location>
        <begin position="154"/>
        <end position="173"/>
    </location>
</feature>
<dbReference type="EMBL" id="KV425897">
    <property type="protein sequence ID" value="KZW01019.1"/>
    <property type="molecule type" value="Genomic_DNA"/>
</dbReference>
<feature type="compositionally biased region" description="Polar residues" evidence="1">
    <location>
        <begin position="82"/>
        <end position="98"/>
    </location>
</feature>
<gene>
    <name evidence="2" type="ORF">EXIGLDRAFT_113295</name>
</gene>
<feature type="region of interest" description="Disordered" evidence="1">
    <location>
        <begin position="144"/>
        <end position="191"/>
    </location>
</feature>
<keyword evidence="3" id="KW-1185">Reference proteome</keyword>
<reference evidence="2 3" key="1">
    <citation type="journal article" date="2016" name="Mol. Biol. Evol.">
        <title>Comparative Genomics of Early-Diverging Mushroom-Forming Fungi Provides Insights into the Origins of Lignocellulose Decay Capabilities.</title>
        <authorList>
            <person name="Nagy L.G."/>
            <person name="Riley R."/>
            <person name="Tritt A."/>
            <person name="Adam C."/>
            <person name="Daum C."/>
            <person name="Floudas D."/>
            <person name="Sun H."/>
            <person name="Yadav J.S."/>
            <person name="Pangilinan J."/>
            <person name="Larsson K.H."/>
            <person name="Matsuura K."/>
            <person name="Barry K."/>
            <person name="Labutti K."/>
            <person name="Kuo R."/>
            <person name="Ohm R.A."/>
            <person name="Bhattacharya S.S."/>
            <person name="Shirouzu T."/>
            <person name="Yoshinaga Y."/>
            <person name="Martin F.M."/>
            <person name="Grigoriev I.V."/>
            <person name="Hibbett D.S."/>
        </authorList>
    </citation>
    <scope>NUCLEOTIDE SEQUENCE [LARGE SCALE GENOMIC DNA]</scope>
    <source>
        <strain evidence="2 3">HHB12029</strain>
    </source>
</reference>
<evidence type="ECO:0000313" key="2">
    <source>
        <dbReference type="EMBL" id="KZW01019.1"/>
    </source>
</evidence>
<evidence type="ECO:0000313" key="3">
    <source>
        <dbReference type="Proteomes" id="UP000077266"/>
    </source>
</evidence>
<evidence type="ECO:0000256" key="1">
    <source>
        <dbReference type="SAM" id="MobiDB-lite"/>
    </source>
</evidence>
<name>A0A165NP52_EXIGL</name>
<proteinExistence type="predicted"/>
<sequence length="206" mass="22006">MAEGRRTRRPCWTLRVRLGASSASFSLYFLLRAPNTGTGIGIHIVRYRCTSRLHRGGHAPTHTQGGQGVGTRVSGVADGPNNAPSRAGFTTTGQTPRLSSTYQMPVANARRPGPPVHAHAQPPHVRTVSGGSGALAFQLPSRQQHLSVPPNGHVHTSSEPNVVQRTPTRQSPLPTGPASGPSFDPSKHQASWRCWTAQRHCASARS</sequence>
<feature type="region of interest" description="Disordered" evidence="1">
    <location>
        <begin position="56"/>
        <end position="98"/>
    </location>
</feature>
<dbReference type="Proteomes" id="UP000077266">
    <property type="component" value="Unassembled WGS sequence"/>
</dbReference>
<dbReference type="InParanoid" id="A0A165NP52"/>
<protein>
    <submittedName>
        <fullName evidence="2">Uncharacterized protein</fullName>
    </submittedName>
</protein>
<dbReference type="AlphaFoldDB" id="A0A165NP52"/>
<accession>A0A165NP52</accession>
<organism evidence="2 3">
    <name type="scientific">Exidia glandulosa HHB12029</name>
    <dbReference type="NCBI Taxonomy" id="1314781"/>
    <lineage>
        <taxon>Eukaryota</taxon>
        <taxon>Fungi</taxon>
        <taxon>Dikarya</taxon>
        <taxon>Basidiomycota</taxon>
        <taxon>Agaricomycotina</taxon>
        <taxon>Agaricomycetes</taxon>
        <taxon>Auriculariales</taxon>
        <taxon>Exidiaceae</taxon>
        <taxon>Exidia</taxon>
    </lineage>
</organism>